<reference evidence="2" key="1">
    <citation type="journal article" date="2014" name="Int. J. Syst. Evol. Microbiol.">
        <title>Complete genome sequence of Corynebacterium casei LMG S-19264T (=DSM 44701T), isolated from a smear-ripened cheese.</title>
        <authorList>
            <consortium name="US DOE Joint Genome Institute (JGI-PGF)"/>
            <person name="Walter F."/>
            <person name="Albersmeier A."/>
            <person name="Kalinowski J."/>
            <person name="Ruckert C."/>
        </authorList>
    </citation>
    <scope>NUCLEOTIDE SEQUENCE</scope>
    <source>
        <strain evidence="2">CGMCC 1.15725</strain>
    </source>
</reference>
<keyword evidence="1" id="KW-1133">Transmembrane helix</keyword>
<gene>
    <name evidence="2" type="ORF">GCM10011611_64240</name>
</gene>
<proteinExistence type="predicted"/>
<evidence type="ECO:0000313" key="3">
    <source>
        <dbReference type="Proteomes" id="UP000646365"/>
    </source>
</evidence>
<feature type="transmembrane region" description="Helical" evidence="1">
    <location>
        <begin position="30"/>
        <end position="51"/>
    </location>
</feature>
<keyword evidence="1" id="KW-0472">Membrane</keyword>
<protein>
    <recommendedName>
        <fullName evidence="4">GlsB/YeaQ/YmgE family stress response membrane protein</fullName>
    </recommendedName>
</protein>
<sequence length="79" mass="7853">MSVVVWLALGLGLGWLASLVAGNGASRPTYLTLGAIGALAGGFLFALFGGLGLTGPGIIAVVIGASLVLTLYLGIRRRA</sequence>
<organism evidence="2 3">
    <name type="scientific">Aliidongia dinghuensis</name>
    <dbReference type="NCBI Taxonomy" id="1867774"/>
    <lineage>
        <taxon>Bacteria</taxon>
        <taxon>Pseudomonadati</taxon>
        <taxon>Pseudomonadota</taxon>
        <taxon>Alphaproteobacteria</taxon>
        <taxon>Rhodospirillales</taxon>
        <taxon>Dongiaceae</taxon>
        <taxon>Aliidongia</taxon>
    </lineage>
</organism>
<feature type="transmembrane region" description="Helical" evidence="1">
    <location>
        <begin position="57"/>
        <end position="75"/>
    </location>
</feature>
<reference evidence="2" key="2">
    <citation type="submission" date="2020-09" db="EMBL/GenBank/DDBJ databases">
        <authorList>
            <person name="Sun Q."/>
            <person name="Zhou Y."/>
        </authorList>
    </citation>
    <scope>NUCLEOTIDE SEQUENCE</scope>
    <source>
        <strain evidence="2">CGMCC 1.15725</strain>
    </source>
</reference>
<feature type="transmembrane region" description="Helical" evidence="1">
    <location>
        <begin position="6"/>
        <end position="23"/>
    </location>
</feature>
<dbReference type="RefSeq" id="WP_189052298.1">
    <property type="nucleotide sequence ID" value="NZ_BMJQ01000028.1"/>
</dbReference>
<dbReference type="EMBL" id="BMJQ01000028">
    <property type="protein sequence ID" value="GGF49005.1"/>
    <property type="molecule type" value="Genomic_DNA"/>
</dbReference>
<dbReference type="Proteomes" id="UP000646365">
    <property type="component" value="Unassembled WGS sequence"/>
</dbReference>
<name>A0A8J2Z1G0_9PROT</name>
<evidence type="ECO:0008006" key="4">
    <source>
        <dbReference type="Google" id="ProtNLM"/>
    </source>
</evidence>
<accession>A0A8J2Z1G0</accession>
<evidence type="ECO:0000313" key="2">
    <source>
        <dbReference type="EMBL" id="GGF49005.1"/>
    </source>
</evidence>
<comment type="caution">
    <text evidence="2">The sequence shown here is derived from an EMBL/GenBank/DDBJ whole genome shotgun (WGS) entry which is preliminary data.</text>
</comment>
<keyword evidence="3" id="KW-1185">Reference proteome</keyword>
<dbReference type="AlphaFoldDB" id="A0A8J2Z1G0"/>
<keyword evidence="1" id="KW-0812">Transmembrane</keyword>
<evidence type="ECO:0000256" key="1">
    <source>
        <dbReference type="SAM" id="Phobius"/>
    </source>
</evidence>